<gene>
    <name evidence="2" type="primary">Dsim\GD23461</name>
    <name evidence="2" type="ORF">Dsim_GD23461</name>
</gene>
<dbReference type="EMBL" id="CM000361">
    <property type="protein sequence ID" value="EDX04078.1"/>
    <property type="molecule type" value="Genomic_DNA"/>
</dbReference>
<organism evidence="2 3">
    <name type="scientific">Drosophila simulans</name>
    <name type="common">Fruit fly</name>
    <dbReference type="NCBI Taxonomy" id="7240"/>
    <lineage>
        <taxon>Eukaryota</taxon>
        <taxon>Metazoa</taxon>
        <taxon>Ecdysozoa</taxon>
        <taxon>Arthropoda</taxon>
        <taxon>Hexapoda</taxon>
        <taxon>Insecta</taxon>
        <taxon>Pterygota</taxon>
        <taxon>Neoptera</taxon>
        <taxon>Endopterygota</taxon>
        <taxon>Diptera</taxon>
        <taxon>Brachycera</taxon>
        <taxon>Muscomorpha</taxon>
        <taxon>Ephydroidea</taxon>
        <taxon>Drosophilidae</taxon>
        <taxon>Drosophila</taxon>
        <taxon>Sophophora</taxon>
    </lineage>
</organism>
<feature type="region of interest" description="Disordered" evidence="1">
    <location>
        <begin position="1"/>
        <end position="77"/>
    </location>
</feature>
<name>B4Q5E5_DROSI</name>
<proteinExistence type="predicted"/>
<evidence type="ECO:0000313" key="2">
    <source>
        <dbReference type="EMBL" id="EDX04078.1"/>
    </source>
</evidence>
<keyword evidence="3" id="KW-1185">Reference proteome</keyword>
<protein>
    <submittedName>
        <fullName evidence="2">GD23461</fullName>
    </submittedName>
</protein>
<evidence type="ECO:0000256" key="1">
    <source>
        <dbReference type="SAM" id="MobiDB-lite"/>
    </source>
</evidence>
<evidence type="ECO:0000313" key="3">
    <source>
        <dbReference type="Proteomes" id="UP000000304"/>
    </source>
</evidence>
<feature type="compositionally biased region" description="Basic and acidic residues" evidence="1">
    <location>
        <begin position="29"/>
        <end position="52"/>
    </location>
</feature>
<sequence length="77" mass="8479">MDLEPGTCNLENLQPGPGDETYSPRSPKRQPEEWAEKKASVKECGKKGKGEGLHNLPAQNSAPSESSQAQRQNMTIW</sequence>
<feature type="compositionally biased region" description="Polar residues" evidence="1">
    <location>
        <begin position="57"/>
        <end position="77"/>
    </location>
</feature>
<dbReference type="Proteomes" id="UP000000304">
    <property type="component" value="Chromosome 2L"/>
</dbReference>
<dbReference type="AlphaFoldDB" id="B4Q5E5"/>
<accession>B4Q5E5</accession>
<reference evidence="2 3" key="1">
    <citation type="journal article" date="2007" name="Nature">
        <title>Evolution of genes and genomes on the Drosophila phylogeny.</title>
        <authorList>
            <consortium name="Drosophila 12 Genomes Consortium"/>
            <person name="Clark A.G."/>
            <person name="Eisen M.B."/>
            <person name="Smith D.R."/>
            <person name="Bergman C.M."/>
            <person name="Oliver B."/>
            <person name="Markow T.A."/>
            <person name="Kaufman T.C."/>
            <person name="Kellis M."/>
            <person name="Gelbart W."/>
            <person name="Iyer V.N."/>
            <person name="Pollard D.A."/>
            <person name="Sackton T.B."/>
            <person name="Larracuente A.M."/>
            <person name="Singh N.D."/>
            <person name="Abad J.P."/>
            <person name="Abt D.N."/>
            <person name="Adryan B."/>
            <person name="Aguade M."/>
            <person name="Akashi H."/>
            <person name="Anderson W.W."/>
            <person name="Aquadro C.F."/>
            <person name="Ardell D.H."/>
            <person name="Arguello R."/>
            <person name="Artieri C.G."/>
            <person name="Barbash D.A."/>
            <person name="Barker D."/>
            <person name="Barsanti P."/>
            <person name="Batterham P."/>
            <person name="Batzoglou S."/>
            <person name="Begun D."/>
            <person name="Bhutkar A."/>
            <person name="Blanco E."/>
            <person name="Bosak S.A."/>
            <person name="Bradley R.K."/>
            <person name="Brand A.D."/>
            <person name="Brent M.R."/>
            <person name="Brooks A.N."/>
            <person name="Brown R.H."/>
            <person name="Butlin R.K."/>
            <person name="Caggese C."/>
            <person name="Calvi B.R."/>
            <person name="Bernardo de Carvalho A."/>
            <person name="Caspi A."/>
            <person name="Castrezana S."/>
            <person name="Celniker S.E."/>
            <person name="Chang J.L."/>
            <person name="Chapple C."/>
            <person name="Chatterji S."/>
            <person name="Chinwalla A."/>
            <person name="Civetta A."/>
            <person name="Clifton S.W."/>
            <person name="Comeron J.M."/>
            <person name="Costello J.C."/>
            <person name="Coyne J.A."/>
            <person name="Daub J."/>
            <person name="David R.G."/>
            <person name="Delcher A.L."/>
            <person name="Delehaunty K."/>
            <person name="Do C.B."/>
            <person name="Ebling H."/>
            <person name="Edwards K."/>
            <person name="Eickbush T."/>
            <person name="Evans J.D."/>
            <person name="Filipski A."/>
            <person name="Findeiss S."/>
            <person name="Freyhult E."/>
            <person name="Fulton L."/>
            <person name="Fulton R."/>
            <person name="Garcia A.C."/>
            <person name="Gardiner A."/>
            <person name="Garfield D.A."/>
            <person name="Garvin B.E."/>
            <person name="Gibson G."/>
            <person name="Gilbert D."/>
            <person name="Gnerre S."/>
            <person name="Godfrey J."/>
            <person name="Good R."/>
            <person name="Gotea V."/>
            <person name="Gravely B."/>
            <person name="Greenberg A.J."/>
            <person name="Griffiths-Jones S."/>
            <person name="Gross S."/>
            <person name="Guigo R."/>
            <person name="Gustafson E.A."/>
            <person name="Haerty W."/>
            <person name="Hahn M.W."/>
            <person name="Halligan D.L."/>
            <person name="Halpern A.L."/>
            <person name="Halter G.M."/>
            <person name="Han M.V."/>
            <person name="Heger A."/>
            <person name="Hillier L."/>
            <person name="Hinrichs A.S."/>
            <person name="Holmes I."/>
            <person name="Hoskins R.A."/>
            <person name="Hubisz M.J."/>
            <person name="Hultmark D."/>
            <person name="Huntley M.A."/>
            <person name="Jaffe D.B."/>
            <person name="Jagadeeshan S."/>
            <person name="Jeck W.R."/>
            <person name="Johnson J."/>
            <person name="Jones C.D."/>
            <person name="Jordan W.C."/>
            <person name="Karpen G.H."/>
            <person name="Kataoka E."/>
            <person name="Keightley P.D."/>
            <person name="Kheradpour P."/>
            <person name="Kirkness E.F."/>
            <person name="Koerich L.B."/>
            <person name="Kristiansen K."/>
            <person name="Kudrna D."/>
            <person name="Kulathinal R.J."/>
            <person name="Kumar S."/>
            <person name="Kwok R."/>
            <person name="Lander E."/>
            <person name="Langley C.H."/>
            <person name="Lapoint R."/>
            <person name="Lazzaro B.P."/>
            <person name="Lee S.J."/>
            <person name="Levesque L."/>
            <person name="Li R."/>
            <person name="Lin C.F."/>
            <person name="Lin M.F."/>
            <person name="Lindblad-Toh K."/>
            <person name="Llopart A."/>
            <person name="Long M."/>
            <person name="Low L."/>
            <person name="Lozovsky E."/>
            <person name="Lu J."/>
            <person name="Luo M."/>
            <person name="Machado C.A."/>
            <person name="Makalowski W."/>
            <person name="Marzo M."/>
            <person name="Matsuda M."/>
            <person name="Matzkin L."/>
            <person name="McAllister B."/>
            <person name="McBride C.S."/>
            <person name="McKernan B."/>
            <person name="McKernan K."/>
            <person name="Mendez-Lago M."/>
            <person name="Minx P."/>
            <person name="Mollenhauer M.U."/>
            <person name="Montooth K."/>
            <person name="Mount S.M."/>
            <person name="Mu X."/>
            <person name="Myers E."/>
            <person name="Negre B."/>
            <person name="Newfeld S."/>
            <person name="Nielsen R."/>
            <person name="Noor M.A."/>
            <person name="O'Grady P."/>
            <person name="Pachter L."/>
            <person name="Papaceit M."/>
            <person name="Parisi M.J."/>
            <person name="Parisi M."/>
            <person name="Parts L."/>
            <person name="Pedersen J.S."/>
            <person name="Pesole G."/>
            <person name="Phillippy A.M."/>
            <person name="Ponting C.P."/>
            <person name="Pop M."/>
            <person name="Porcelli D."/>
            <person name="Powell J.R."/>
            <person name="Prohaska S."/>
            <person name="Pruitt K."/>
            <person name="Puig M."/>
            <person name="Quesneville H."/>
            <person name="Ram K.R."/>
            <person name="Rand D."/>
            <person name="Rasmussen M.D."/>
            <person name="Reed L.K."/>
            <person name="Reenan R."/>
            <person name="Reily A."/>
            <person name="Remington K.A."/>
            <person name="Rieger T.T."/>
            <person name="Ritchie M.G."/>
            <person name="Robin C."/>
            <person name="Rogers Y.H."/>
            <person name="Rohde C."/>
            <person name="Rozas J."/>
            <person name="Rubenfield M.J."/>
            <person name="Ruiz A."/>
            <person name="Russo S."/>
            <person name="Salzberg S.L."/>
            <person name="Sanchez-Gracia A."/>
            <person name="Saranga D.J."/>
            <person name="Sato H."/>
            <person name="Schaeffer S.W."/>
            <person name="Schatz M.C."/>
            <person name="Schlenke T."/>
            <person name="Schwartz R."/>
            <person name="Segarra C."/>
            <person name="Singh R.S."/>
            <person name="Sirot L."/>
            <person name="Sirota M."/>
            <person name="Sisneros N.B."/>
            <person name="Smith C.D."/>
            <person name="Smith T.F."/>
            <person name="Spieth J."/>
            <person name="Stage D.E."/>
            <person name="Stark A."/>
            <person name="Stephan W."/>
            <person name="Strausberg R.L."/>
            <person name="Strempel S."/>
            <person name="Sturgill D."/>
            <person name="Sutton G."/>
            <person name="Sutton G.G."/>
            <person name="Tao W."/>
            <person name="Teichmann S."/>
            <person name="Tobari Y.N."/>
            <person name="Tomimura Y."/>
            <person name="Tsolas J.M."/>
            <person name="Valente V.L."/>
            <person name="Venter E."/>
            <person name="Venter J.C."/>
            <person name="Vicario S."/>
            <person name="Vieira F.G."/>
            <person name="Vilella A.J."/>
            <person name="Villasante A."/>
            <person name="Walenz B."/>
            <person name="Wang J."/>
            <person name="Wasserman M."/>
            <person name="Watts T."/>
            <person name="Wilson D."/>
            <person name="Wilson R.K."/>
            <person name="Wing R.A."/>
            <person name="Wolfner M.F."/>
            <person name="Wong A."/>
            <person name="Wong G.K."/>
            <person name="Wu C.I."/>
            <person name="Wu G."/>
            <person name="Yamamoto D."/>
            <person name="Yang H.P."/>
            <person name="Yang S.P."/>
            <person name="Yorke J.A."/>
            <person name="Yoshida K."/>
            <person name="Zdobnov E."/>
            <person name="Zhang P."/>
            <person name="Zhang Y."/>
            <person name="Zimin A.V."/>
            <person name="Baldwin J."/>
            <person name="Abdouelleil A."/>
            <person name="Abdulkadir J."/>
            <person name="Abebe A."/>
            <person name="Abera B."/>
            <person name="Abreu J."/>
            <person name="Acer S.C."/>
            <person name="Aftuck L."/>
            <person name="Alexander A."/>
            <person name="An P."/>
            <person name="Anderson E."/>
            <person name="Anderson S."/>
            <person name="Arachi H."/>
            <person name="Azer M."/>
            <person name="Bachantsang P."/>
            <person name="Barry A."/>
            <person name="Bayul T."/>
            <person name="Berlin A."/>
            <person name="Bessette D."/>
            <person name="Bloom T."/>
            <person name="Blye J."/>
            <person name="Boguslavskiy L."/>
            <person name="Bonnet C."/>
            <person name="Boukhgalter B."/>
            <person name="Bourzgui I."/>
            <person name="Brown A."/>
            <person name="Cahill P."/>
            <person name="Channer S."/>
            <person name="Cheshatsang Y."/>
            <person name="Chuda L."/>
            <person name="Citroen M."/>
            <person name="Collymore A."/>
            <person name="Cooke P."/>
            <person name="Costello M."/>
            <person name="D'Aco K."/>
            <person name="Daza R."/>
            <person name="De Haan G."/>
            <person name="DeGray S."/>
            <person name="DeMaso C."/>
            <person name="Dhargay N."/>
            <person name="Dooley K."/>
            <person name="Dooley E."/>
            <person name="Doricent M."/>
            <person name="Dorje P."/>
            <person name="Dorjee K."/>
            <person name="Dupes A."/>
            <person name="Elong R."/>
            <person name="Falk J."/>
            <person name="Farina A."/>
            <person name="Faro S."/>
            <person name="Ferguson D."/>
            <person name="Fisher S."/>
            <person name="Foley C.D."/>
            <person name="Franke A."/>
            <person name="Friedrich D."/>
            <person name="Gadbois L."/>
            <person name="Gearin G."/>
            <person name="Gearin C.R."/>
            <person name="Giannoukos G."/>
            <person name="Goode T."/>
            <person name="Graham J."/>
            <person name="Grandbois E."/>
            <person name="Grewal S."/>
            <person name="Gyaltsen K."/>
            <person name="Hafez N."/>
            <person name="Hagos B."/>
            <person name="Hall J."/>
            <person name="Henson C."/>
            <person name="Hollinger A."/>
            <person name="Honan T."/>
            <person name="Huard M.D."/>
            <person name="Hughes L."/>
            <person name="Hurhula B."/>
            <person name="Husby M.E."/>
            <person name="Kamat A."/>
            <person name="Kanga B."/>
            <person name="Kashin S."/>
            <person name="Khazanovich D."/>
            <person name="Kisner P."/>
            <person name="Lance K."/>
            <person name="Lara M."/>
            <person name="Lee W."/>
            <person name="Lennon N."/>
            <person name="Letendre F."/>
            <person name="LeVine R."/>
            <person name="Lipovsky A."/>
            <person name="Liu X."/>
            <person name="Liu J."/>
            <person name="Liu S."/>
            <person name="Lokyitsang T."/>
            <person name="Lokyitsang Y."/>
            <person name="Lubonja R."/>
            <person name="Lui A."/>
            <person name="MacDonald P."/>
            <person name="Magnisalis V."/>
            <person name="Maru K."/>
            <person name="Matthews C."/>
            <person name="McCusker W."/>
            <person name="McDonough S."/>
            <person name="Mehta T."/>
            <person name="Meldrim J."/>
            <person name="Meneus L."/>
            <person name="Mihai O."/>
            <person name="Mihalev A."/>
            <person name="Mihova T."/>
            <person name="Mittelman R."/>
            <person name="Mlenga V."/>
            <person name="Montmayeur A."/>
            <person name="Mulrain L."/>
            <person name="Navidi A."/>
            <person name="Naylor J."/>
            <person name="Negash T."/>
            <person name="Nguyen T."/>
            <person name="Nguyen N."/>
            <person name="Nicol R."/>
            <person name="Norbu C."/>
            <person name="Norbu N."/>
            <person name="Novod N."/>
            <person name="O'Neill B."/>
            <person name="Osman S."/>
            <person name="Markiewicz E."/>
            <person name="Oyono O.L."/>
            <person name="Patti C."/>
            <person name="Phunkhang P."/>
            <person name="Pierre F."/>
            <person name="Priest M."/>
            <person name="Raghuraman S."/>
            <person name="Rege F."/>
            <person name="Reyes R."/>
            <person name="Rise C."/>
            <person name="Rogov P."/>
            <person name="Ross K."/>
            <person name="Ryan E."/>
            <person name="Settipalli S."/>
            <person name="Shea T."/>
            <person name="Sherpa N."/>
            <person name="Shi L."/>
            <person name="Shih D."/>
            <person name="Sparrow T."/>
            <person name="Spaulding J."/>
            <person name="Stalker J."/>
            <person name="Stange-Thomann N."/>
            <person name="Stavropoulos S."/>
            <person name="Stone C."/>
            <person name="Strader C."/>
            <person name="Tesfaye S."/>
            <person name="Thomson T."/>
            <person name="Thoulutsang Y."/>
            <person name="Thoulutsang D."/>
            <person name="Topham K."/>
            <person name="Topping I."/>
            <person name="Tsamla T."/>
            <person name="Vassiliev H."/>
            <person name="Vo A."/>
            <person name="Wangchuk T."/>
            <person name="Wangdi T."/>
            <person name="Weiand M."/>
            <person name="Wilkinson J."/>
            <person name="Wilson A."/>
            <person name="Yadav S."/>
            <person name="Young G."/>
            <person name="Yu Q."/>
            <person name="Zembek L."/>
            <person name="Zhong D."/>
            <person name="Zimmer A."/>
            <person name="Zwirko Z."/>
            <person name="Jaffe D.B."/>
            <person name="Alvarez P."/>
            <person name="Brockman W."/>
            <person name="Butler J."/>
            <person name="Chin C."/>
            <person name="Gnerre S."/>
            <person name="Grabherr M."/>
            <person name="Kleber M."/>
            <person name="Mauceli E."/>
            <person name="MacCallum I."/>
        </authorList>
    </citation>
    <scope>NUCLEOTIDE SEQUENCE [LARGE SCALE GENOMIC DNA]</scope>
    <source>
        <strain evidence="3">white501</strain>
    </source>
</reference>
<dbReference type="HOGENOM" id="CLU_2640770_0_0_1"/>